<comment type="subcellular location">
    <subcellularLocation>
        <location evidence="1">Nucleus</location>
    </subcellularLocation>
</comment>
<dbReference type="GO" id="GO:0000981">
    <property type="term" value="F:DNA-binding transcription factor activity, RNA polymerase II-specific"/>
    <property type="evidence" value="ECO:0007669"/>
    <property type="project" value="TreeGrafter"/>
</dbReference>
<feature type="domain" description="C2H2-type" evidence="8">
    <location>
        <begin position="117"/>
        <end position="144"/>
    </location>
</feature>
<dbReference type="WBParaSite" id="ACRNAN_scaffold1011.g26993.t1">
    <property type="protein sequence ID" value="ACRNAN_scaffold1011.g26993.t1"/>
    <property type="gene ID" value="ACRNAN_scaffold1011.g26993"/>
</dbReference>
<evidence type="ECO:0000256" key="4">
    <source>
        <dbReference type="ARBA" id="ARBA00022771"/>
    </source>
</evidence>
<evidence type="ECO:0000256" key="1">
    <source>
        <dbReference type="ARBA" id="ARBA00004123"/>
    </source>
</evidence>
<protein>
    <submittedName>
        <fullName evidence="10">C2H2-type domain-containing protein</fullName>
    </submittedName>
</protein>
<dbReference type="Pfam" id="PF13912">
    <property type="entry name" value="zf-C2H2_6"/>
    <property type="match status" value="1"/>
</dbReference>
<accession>A0A914CEQ3</accession>
<dbReference type="Proteomes" id="UP000887540">
    <property type="component" value="Unplaced"/>
</dbReference>
<dbReference type="GO" id="GO:0005634">
    <property type="term" value="C:nucleus"/>
    <property type="evidence" value="ECO:0007669"/>
    <property type="project" value="UniProtKB-SubCell"/>
</dbReference>
<keyword evidence="9" id="KW-1185">Reference proteome</keyword>
<dbReference type="InterPro" id="IPR036236">
    <property type="entry name" value="Znf_C2H2_sf"/>
</dbReference>
<sequence>MDISLQTLSEDEQFFENSQPRNGTKMAAMWNKMTTMEQDNIDLRNATVALFDLATPPPVVHQCAICDKIFRSYRALVMHAAVHSNELPYVCETCGKAFRYRSNLITHKSLHEGYTPYTCSLCDKKSRIRCNMKKHLRQHVTTDGEFEEIWKQYELENPLKKRRKSKPNRGTSEISPDAIVIRSHGEPLVSKPIRPRKYHKLGLGMNADIWIKKIQSGQTLGTLTLEEKLEHLQNRQDVIQTVDELFKLVEGVPFEVCDCPVCGAHFLTKNECMVHLVEAHPNLIHGEFFCEICVKTFALDIAMKQHKSYHERVRFMLENDSIEMHEPTFVDFEANDEKSVVEEIQESRSDQSI</sequence>
<dbReference type="PROSITE" id="PS00028">
    <property type="entry name" value="ZINC_FINGER_C2H2_1"/>
    <property type="match status" value="3"/>
</dbReference>
<evidence type="ECO:0000313" key="9">
    <source>
        <dbReference type="Proteomes" id="UP000887540"/>
    </source>
</evidence>
<keyword evidence="6" id="KW-0539">Nucleus</keyword>
<evidence type="ECO:0000256" key="7">
    <source>
        <dbReference type="PROSITE-ProRule" id="PRU00042"/>
    </source>
</evidence>
<dbReference type="Gene3D" id="3.30.160.60">
    <property type="entry name" value="Classic Zinc Finger"/>
    <property type="match status" value="2"/>
</dbReference>
<dbReference type="InterPro" id="IPR013087">
    <property type="entry name" value="Znf_C2H2_type"/>
</dbReference>
<evidence type="ECO:0000256" key="3">
    <source>
        <dbReference type="ARBA" id="ARBA00022737"/>
    </source>
</evidence>
<keyword evidence="4 7" id="KW-0863">Zinc-finger</keyword>
<evidence type="ECO:0000256" key="2">
    <source>
        <dbReference type="ARBA" id="ARBA00022723"/>
    </source>
</evidence>
<dbReference type="FunFam" id="3.30.160.60:FF:000005">
    <property type="entry name" value="Zinc finger protein 14 homolog"/>
    <property type="match status" value="1"/>
</dbReference>
<evidence type="ECO:0000256" key="5">
    <source>
        <dbReference type="ARBA" id="ARBA00022833"/>
    </source>
</evidence>
<feature type="domain" description="C2H2-type" evidence="8">
    <location>
        <begin position="61"/>
        <end position="88"/>
    </location>
</feature>
<dbReference type="SMART" id="SM00355">
    <property type="entry name" value="ZnF_C2H2"/>
    <property type="match status" value="5"/>
</dbReference>
<keyword evidence="5" id="KW-0862">Zinc</keyword>
<dbReference type="GO" id="GO:0000977">
    <property type="term" value="F:RNA polymerase II transcription regulatory region sequence-specific DNA binding"/>
    <property type="evidence" value="ECO:0007669"/>
    <property type="project" value="TreeGrafter"/>
</dbReference>
<organism evidence="9 10">
    <name type="scientific">Acrobeloides nanus</name>
    <dbReference type="NCBI Taxonomy" id="290746"/>
    <lineage>
        <taxon>Eukaryota</taxon>
        <taxon>Metazoa</taxon>
        <taxon>Ecdysozoa</taxon>
        <taxon>Nematoda</taxon>
        <taxon>Chromadorea</taxon>
        <taxon>Rhabditida</taxon>
        <taxon>Tylenchina</taxon>
        <taxon>Cephalobomorpha</taxon>
        <taxon>Cephaloboidea</taxon>
        <taxon>Cephalobidae</taxon>
        <taxon>Acrobeloides</taxon>
    </lineage>
</organism>
<feature type="domain" description="C2H2-type" evidence="8">
    <location>
        <begin position="89"/>
        <end position="116"/>
    </location>
</feature>
<name>A0A914CEQ3_9BILA</name>
<dbReference type="AlphaFoldDB" id="A0A914CEQ3"/>
<keyword evidence="3" id="KW-0677">Repeat</keyword>
<evidence type="ECO:0000259" key="8">
    <source>
        <dbReference type="PROSITE" id="PS50157"/>
    </source>
</evidence>
<feature type="domain" description="C2H2-type" evidence="8">
    <location>
        <begin position="288"/>
        <end position="315"/>
    </location>
</feature>
<evidence type="ECO:0000256" key="6">
    <source>
        <dbReference type="ARBA" id="ARBA00023242"/>
    </source>
</evidence>
<reference evidence="10" key="1">
    <citation type="submission" date="2022-11" db="UniProtKB">
        <authorList>
            <consortium name="WormBaseParasite"/>
        </authorList>
    </citation>
    <scope>IDENTIFICATION</scope>
</reference>
<evidence type="ECO:0000313" key="10">
    <source>
        <dbReference type="WBParaSite" id="ACRNAN_scaffold1011.g26993.t1"/>
    </source>
</evidence>
<dbReference type="PROSITE" id="PS50157">
    <property type="entry name" value="ZINC_FINGER_C2H2_2"/>
    <property type="match status" value="4"/>
</dbReference>
<dbReference type="PANTHER" id="PTHR24381">
    <property type="entry name" value="ZINC FINGER PROTEIN"/>
    <property type="match status" value="1"/>
</dbReference>
<dbReference type="SUPFAM" id="SSF57667">
    <property type="entry name" value="beta-beta-alpha zinc fingers"/>
    <property type="match status" value="2"/>
</dbReference>
<keyword evidence="2" id="KW-0479">Metal-binding</keyword>
<proteinExistence type="predicted"/>
<dbReference type="Pfam" id="PF00096">
    <property type="entry name" value="zf-C2H2"/>
    <property type="match status" value="1"/>
</dbReference>
<dbReference type="PANTHER" id="PTHR24381:SF393">
    <property type="entry name" value="CHROMATIN-LINKED ADAPTOR FOR MSL PROTEINS, ISOFORM B"/>
    <property type="match status" value="1"/>
</dbReference>
<dbReference type="GO" id="GO:0008270">
    <property type="term" value="F:zinc ion binding"/>
    <property type="evidence" value="ECO:0007669"/>
    <property type="project" value="UniProtKB-KW"/>
</dbReference>